<sequence length="216" mass="23675">MPSVSLVNSTFRPARALKGGASLPQVYHCCTRAVRIFNKLGQVFYRCRELSSNSIGNSCTASLILPVRVTFCPTSTAYIPVCESHRRPVICGIICSRHPVRSGSSTSPAIAVTDHQKFESDLTLTHLPPPEHTTYADTHGCLSRPHLVCKVPVYGLPILALLTPKANKATFPQALLGNCSAHRWLFRRAKLQDYTSLSTLPTRTAEPLRTPALSRP</sequence>
<comment type="caution">
    <text evidence="1">The sequence shown here is derived from an EMBL/GenBank/DDBJ whole genome shotgun (WGS) entry which is preliminary data.</text>
</comment>
<dbReference type="GeneID" id="300575676"/>
<evidence type="ECO:0000313" key="2">
    <source>
        <dbReference type="Proteomes" id="UP001642720"/>
    </source>
</evidence>
<organism evidence="1 2">
    <name type="scientific">Trichoderma ghanense</name>
    <dbReference type="NCBI Taxonomy" id="65468"/>
    <lineage>
        <taxon>Eukaryota</taxon>
        <taxon>Fungi</taxon>
        <taxon>Dikarya</taxon>
        <taxon>Ascomycota</taxon>
        <taxon>Pezizomycotina</taxon>
        <taxon>Sordariomycetes</taxon>
        <taxon>Hypocreomycetidae</taxon>
        <taxon>Hypocreales</taxon>
        <taxon>Hypocreaceae</taxon>
        <taxon>Trichoderma</taxon>
    </lineage>
</organism>
<dbReference type="EMBL" id="PPTA01000004">
    <property type="protein sequence ID" value="TFB04015.1"/>
    <property type="molecule type" value="Genomic_DNA"/>
</dbReference>
<dbReference type="RefSeq" id="XP_073560216.1">
    <property type="nucleotide sequence ID" value="XM_073701226.1"/>
</dbReference>
<protein>
    <submittedName>
        <fullName evidence="1">Uncharacterized protein</fullName>
    </submittedName>
</protein>
<reference evidence="1 2" key="1">
    <citation type="submission" date="2018-01" db="EMBL/GenBank/DDBJ databases">
        <title>Genome characterization of the sugarcane-associated fungus Trichoderma ghanense CCMA-1212 and their application in lignocelulose bioconversion.</title>
        <authorList>
            <person name="Steindorff A.S."/>
            <person name="Mendes T.D."/>
            <person name="Vilela E.S.D."/>
            <person name="Rodrigues D.S."/>
            <person name="Formighieri E.F."/>
            <person name="Melo I.S."/>
            <person name="Favaro L.C.L."/>
        </authorList>
    </citation>
    <scope>NUCLEOTIDE SEQUENCE [LARGE SCALE GENOMIC DNA]</scope>
    <source>
        <strain evidence="1 2">CCMA-1212</strain>
    </source>
</reference>
<keyword evidence="2" id="KW-1185">Reference proteome</keyword>
<proteinExistence type="predicted"/>
<name>A0ABY2H9J3_9HYPO</name>
<gene>
    <name evidence="1" type="ORF">CCMA1212_003897</name>
</gene>
<accession>A0ABY2H9J3</accession>
<evidence type="ECO:0000313" key="1">
    <source>
        <dbReference type="EMBL" id="TFB04015.1"/>
    </source>
</evidence>
<dbReference type="Proteomes" id="UP001642720">
    <property type="component" value="Unassembled WGS sequence"/>
</dbReference>